<dbReference type="AlphaFoldDB" id="A0A843V751"/>
<comment type="caution">
    <text evidence="1">The sequence shown here is derived from an EMBL/GenBank/DDBJ whole genome shotgun (WGS) entry which is preliminary data.</text>
</comment>
<protein>
    <submittedName>
        <fullName evidence="1">Uncharacterized protein</fullName>
    </submittedName>
</protein>
<evidence type="ECO:0000313" key="2">
    <source>
        <dbReference type="Proteomes" id="UP000652761"/>
    </source>
</evidence>
<keyword evidence="2" id="KW-1185">Reference proteome</keyword>
<name>A0A843V751_COLES</name>
<sequence length="178" mass="20794">MFHEIADRARRVSKGSSLAPMTEFLVARELWIDHKKLIFFPFSSAATCTNHLLGVELRSQSETIEFDFMKVRVIGINRSYFDFDFLGVGKNNADTSTLRSRSADCDFSKVFINRIEFKEVFGRQTVAFLSNEIDISQQYLGCMEERGKLVLKGETWHFMDFKECFNRQEFLEQVHMVF</sequence>
<accession>A0A843V751</accession>
<dbReference type="EMBL" id="NMUH01001149">
    <property type="protein sequence ID" value="MQL89444.1"/>
    <property type="molecule type" value="Genomic_DNA"/>
</dbReference>
<reference evidence="1" key="1">
    <citation type="submission" date="2017-07" db="EMBL/GenBank/DDBJ databases">
        <title>Taro Niue Genome Assembly and Annotation.</title>
        <authorList>
            <person name="Atibalentja N."/>
            <person name="Keating K."/>
            <person name="Fields C.J."/>
        </authorList>
    </citation>
    <scope>NUCLEOTIDE SEQUENCE</scope>
    <source>
        <strain evidence="1">Niue_2</strain>
        <tissue evidence="1">Leaf</tissue>
    </source>
</reference>
<evidence type="ECO:0000313" key="1">
    <source>
        <dbReference type="EMBL" id="MQL89444.1"/>
    </source>
</evidence>
<dbReference type="Proteomes" id="UP000652761">
    <property type="component" value="Unassembled WGS sequence"/>
</dbReference>
<proteinExistence type="predicted"/>
<gene>
    <name evidence="1" type="ORF">Taro_022010</name>
</gene>
<organism evidence="1 2">
    <name type="scientific">Colocasia esculenta</name>
    <name type="common">Wild taro</name>
    <name type="synonym">Arum esculentum</name>
    <dbReference type="NCBI Taxonomy" id="4460"/>
    <lineage>
        <taxon>Eukaryota</taxon>
        <taxon>Viridiplantae</taxon>
        <taxon>Streptophyta</taxon>
        <taxon>Embryophyta</taxon>
        <taxon>Tracheophyta</taxon>
        <taxon>Spermatophyta</taxon>
        <taxon>Magnoliopsida</taxon>
        <taxon>Liliopsida</taxon>
        <taxon>Araceae</taxon>
        <taxon>Aroideae</taxon>
        <taxon>Colocasieae</taxon>
        <taxon>Colocasia</taxon>
    </lineage>
</organism>